<sequence length="158" mass="18776">MKLNKKFLSYSTISIILHCSLVGNLNAVKKYSYCANSSQEFYFKFKENRAELSLFFIVEYRDEKTREVKIIIGEKNKTYLRKELKIEHNVDIIISKSQNRKYIELFSVKTYFKNIKNYRNSCFISCFKVDGEIPLGEEWKKEFDNFTEKIKCAVIAID</sequence>
<organism evidence="1">
    <name type="scientific">Candidatus Paraimprobicoccus trichonymphae</name>
    <dbReference type="NCBI Taxonomy" id="3033793"/>
    <lineage>
        <taxon>Bacteria</taxon>
        <taxon>Bacillati</taxon>
        <taxon>Bacillota</taxon>
        <taxon>Clostridia</taxon>
        <taxon>Candidatus Paraimprobicoccus</taxon>
    </lineage>
</organism>
<protein>
    <submittedName>
        <fullName evidence="1">Uncharacterized protein</fullName>
    </submittedName>
</protein>
<evidence type="ECO:0000313" key="1">
    <source>
        <dbReference type="EMBL" id="BED92478.1"/>
    </source>
</evidence>
<gene>
    <name evidence="1" type="ORF">RsTaC01_0211</name>
</gene>
<name>A0AA48HW50_9FIRM</name>
<dbReference type="KEGG" id="ptrh:RsTaC01_0211"/>
<reference evidence="1" key="1">
    <citation type="journal article" date="2023" name="ISME J.">
        <title>Emergence of putative energy parasites within Clostridia revealed by genome analysis of a novel endosymbiotic clade.</title>
        <authorList>
            <person name="Takahashi K."/>
            <person name="Kuwahara H."/>
            <person name="Horikawa Y."/>
            <person name="Izawa K."/>
            <person name="Kato D."/>
            <person name="Inagaki T."/>
            <person name="Yuki M."/>
            <person name="Ohkuma M."/>
            <person name="Hongoh Y."/>
        </authorList>
    </citation>
    <scope>NUCLEOTIDE SEQUENCE</scope>
    <source>
        <strain evidence="1">RsTa-C01</strain>
    </source>
</reference>
<dbReference type="Proteomes" id="UP001335720">
    <property type="component" value="Chromosome"/>
</dbReference>
<proteinExistence type="predicted"/>
<dbReference type="AlphaFoldDB" id="A0AA48HW50"/>
<dbReference type="EMBL" id="AP027925">
    <property type="protein sequence ID" value="BED92478.1"/>
    <property type="molecule type" value="Genomic_DNA"/>
</dbReference>
<accession>A0AA48HW50</accession>